<accession>A0A5K4F3J6</accession>
<evidence type="ECO:0000313" key="2">
    <source>
        <dbReference type="WBParaSite" id="Smp_303920.1"/>
    </source>
</evidence>
<dbReference type="AlphaFoldDB" id="A0A5K4F3J6"/>
<dbReference type="WBParaSite" id="Smp_303920.1">
    <property type="protein sequence ID" value="Smp_303920.1"/>
    <property type="gene ID" value="Smp_303920"/>
</dbReference>
<proteinExistence type="predicted"/>
<sequence>MESLTSSAEERVVSEAVPLEETVYDVYETEQVEAVTRPTTDAVASGVVSSTTPSLSDVVSVEEVPSEASY</sequence>
<keyword evidence="1" id="KW-1185">Reference proteome</keyword>
<protein>
    <submittedName>
        <fullName evidence="2">Uncharacterized protein</fullName>
    </submittedName>
</protein>
<reference evidence="1" key="1">
    <citation type="journal article" date="2012" name="PLoS Negl. Trop. Dis.">
        <title>A systematically improved high quality genome and transcriptome of the human blood fluke Schistosoma mansoni.</title>
        <authorList>
            <person name="Protasio A.V."/>
            <person name="Tsai I.J."/>
            <person name="Babbage A."/>
            <person name="Nichol S."/>
            <person name="Hunt M."/>
            <person name="Aslett M.A."/>
            <person name="De Silva N."/>
            <person name="Velarde G.S."/>
            <person name="Anderson T.J."/>
            <person name="Clark R.C."/>
            <person name="Davidson C."/>
            <person name="Dillon G.P."/>
            <person name="Holroyd N.E."/>
            <person name="LoVerde P.T."/>
            <person name="Lloyd C."/>
            <person name="McQuillan J."/>
            <person name="Oliveira G."/>
            <person name="Otto T.D."/>
            <person name="Parker-Manuel S.J."/>
            <person name="Quail M.A."/>
            <person name="Wilson R.A."/>
            <person name="Zerlotini A."/>
            <person name="Dunne D.W."/>
            <person name="Berriman M."/>
        </authorList>
    </citation>
    <scope>NUCLEOTIDE SEQUENCE [LARGE SCALE GENOMIC DNA]</scope>
    <source>
        <strain evidence="1">Puerto Rican</strain>
    </source>
</reference>
<dbReference type="Proteomes" id="UP000008854">
    <property type="component" value="Unassembled WGS sequence"/>
</dbReference>
<name>A0A5K4F3J6_SCHMA</name>
<organism evidence="1 2">
    <name type="scientific">Schistosoma mansoni</name>
    <name type="common">Blood fluke</name>
    <dbReference type="NCBI Taxonomy" id="6183"/>
    <lineage>
        <taxon>Eukaryota</taxon>
        <taxon>Metazoa</taxon>
        <taxon>Spiralia</taxon>
        <taxon>Lophotrochozoa</taxon>
        <taxon>Platyhelminthes</taxon>
        <taxon>Trematoda</taxon>
        <taxon>Digenea</taxon>
        <taxon>Strigeidida</taxon>
        <taxon>Schistosomatoidea</taxon>
        <taxon>Schistosomatidae</taxon>
        <taxon>Schistosoma</taxon>
    </lineage>
</organism>
<dbReference type="InParanoid" id="A0A5K4F3J6"/>
<evidence type="ECO:0000313" key="1">
    <source>
        <dbReference type="Proteomes" id="UP000008854"/>
    </source>
</evidence>
<reference evidence="2" key="2">
    <citation type="submission" date="2019-11" db="UniProtKB">
        <authorList>
            <consortium name="WormBaseParasite"/>
        </authorList>
    </citation>
    <scope>IDENTIFICATION</scope>
    <source>
        <strain evidence="2">Puerto Rican</strain>
    </source>
</reference>